<organism evidence="2 3">
    <name type="scientific">Rhodococcus hoagii</name>
    <name type="common">Corynebacterium equii</name>
    <dbReference type="NCBI Taxonomy" id="43767"/>
    <lineage>
        <taxon>Bacteria</taxon>
        <taxon>Bacillati</taxon>
        <taxon>Actinomycetota</taxon>
        <taxon>Actinomycetes</taxon>
        <taxon>Mycobacteriales</taxon>
        <taxon>Nocardiaceae</taxon>
        <taxon>Prescottella</taxon>
    </lineage>
</organism>
<dbReference type="Proteomes" id="UP000603463">
    <property type="component" value="Unassembled WGS sequence"/>
</dbReference>
<accession>A0A9Q4ZIN8</accession>
<name>A0A9Q4ZIN8_RHOHA</name>
<feature type="compositionally biased region" description="Pro residues" evidence="1">
    <location>
        <begin position="1"/>
        <end position="11"/>
    </location>
</feature>
<dbReference type="AlphaFoldDB" id="A0A9Q4ZIN8"/>
<dbReference type="EMBL" id="WVBC01000002">
    <property type="protein sequence ID" value="NKT77257.1"/>
    <property type="molecule type" value="Genomic_DNA"/>
</dbReference>
<sequence>MSGKRPGPPPKNPEDRVRRNDDAVVTDIHGWQEISPEPYDGDVPDIPAWVGEVSEAAKMIYAELSALPQARLWGPGTWLQLHLSLPMVDTYFNKPGGDGLRTLVNIWGSGLYLTNDDMQRARIRVRDKISEDADEVPADPKVISMEDRRKRLLSGKSSSTPTPLAS</sequence>
<proteinExistence type="predicted"/>
<feature type="compositionally biased region" description="Basic and acidic residues" evidence="1">
    <location>
        <begin position="12"/>
        <end position="22"/>
    </location>
</feature>
<evidence type="ECO:0000256" key="1">
    <source>
        <dbReference type="SAM" id="MobiDB-lite"/>
    </source>
</evidence>
<reference evidence="2" key="1">
    <citation type="journal article" date="2020" name="Environ. Microbiol.">
        <title>The novel and transferable erm(51) gene confers Macrolides, Lincosamides, and Streptogramins B (MLSB) resistance to clonal Rhodococcus equi in the environment.</title>
        <authorList>
            <person name="Huber L."/>
            <person name="Giguere S."/>
            <person name="Slovis N.M."/>
            <person name="Alvarez-Narvaez S."/>
            <person name="Hart K.A."/>
            <person name="Greiter M."/>
            <person name="Morris E.R.A."/>
            <person name="Cohen N.D."/>
        </authorList>
    </citation>
    <scope>NUCLEOTIDE SEQUENCE</scope>
    <source>
        <strain evidence="2">Lh_116_1</strain>
    </source>
</reference>
<evidence type="ECO:0000313" key="2">
    <source>
        <dbReference type="EMBL" id="NKT77257.1"/>
    </source>
</evidence>
<dbReference type="Pfam" id="PF25673">
    <property type="entry name" value="Terminase_7"/>
    <property type="match status" value="1"/>
</dbReference>
<gene>
    <name evidence="2" type="ORF">GS882_03345</name>
</gene>
<evidence type="ECO:0000313" key="3">
    <source>
        <dbReference type="Proteomes" id="UP000603463"/>
    </source>
</evidence>
<comment type="caution">
    <text evidence="2">The sequence shown here is derived from an EMBL/GenBank/DDBJ whole genome shotgun (WGS) entry which is preliminary data.</text>
</comment>
<feature type="region of interest" description="Disordered" evidence="1">
    <location>
        <begin position="147"/>
        <end position="166"/>
    </location>
</feature>
<protein>
    <submittedName>
        <fullName evidence="2">Uncharacterized protein</fullName>
    </submittedName>
</protein>
<dbReference type="InterPro" id="IPR057972">
    <property type="entry name" value="Terminase_7"/>
</dbReference>
<feature type="region of interest" description="Disordered" evidence="1">
    <location>
        <begin position="1"/>
        <end position="23"/>
    </location>
</feature>